<sequence>MQPAGAKKIANISEYIPSCNRQLTHVAVFRKLGYYHHYLVLDVGDNFVDIVHYGAIKALPVIFPQRINFDSDLLDFSSGVFVIKKQNYPSTDEENYLAYERLRSRLGETEYSASSNNCESFVTWVLTGEAECEQFEQSSPGKRSLADCIDSGLGQGTKVIRGVIKEDIETSLANVSISDSNVRCFLWASVLTAITGAKTVVKVGTSAIAAAASSNITVVVAAPIEIISCGKEIVNMYRKKQETHLSTKTFTRQVTKKSVVLSHQLSQQQVLKLLVHALVRWLSRFLYWEVSLGDLLEAP</sequence>
<proteinExistence type="predicted"/>
<dbReference type="InterPro" id="IPR007053">
    <property type="entry name" value="LRAT_dom"/>
</dbReference>
<name>A0A8S3Q3L0_MYTED</name>
<dbReference type="Proteomes" id="UP000683360">
    <property type="component" value="Unassembled WGS sequence"/>
</dbReference>
<accession>A0A8S3Q3L0</accession>
<evidence type="ECO:0000259" key="1">
    <source>
        <dbReference type="PROSITE" id="PS51934"/>
    </source>
</evidence>
<dbReference type="PROSITE" id="PS51934">
    <property type="entry name" value="LRAT"/>
    <property type="match status" value="1"/>
</dbReference>
<organism evidence="2 3">
    <name type="scientific">Mytilus edulis</name>
    <name type="common">Blue mussel</name>
    <dbReference type="NCBI Taxonomy" id="6550"/>
    <lineage>
        <taxon>Eukaryota</taxon>
        <taxon>Metazoa</taxon>
        <taxon>Spiralia</taxon>
        <taxon>Lophotrochozoa</taxon>
        <taxon>Mollusca</taxon>
        <taxon>Bivalvia</taxon>
        <taxon>Autobranchia</taxon>
        <taxon>Pteriomorphia</taxon>
        <taxon>Mytilida</taxon>
        <taxon>Mytiloidea</taxon>
        <taxon>Mytilidae</taxon>
        <taxon>Mytilinae</taxon>
        <taxon>Mytilus</taxon>
    </lineage>
</organism>
<protein>
    <recommendedName>
        <fullName evidence="1">LRAT domain-containing protein</fullName>
    </recommendedName>
</protein>
<dbReference type="Gene3D" id="3.90.1720.10">
    <property type="entry name" value="endopeptidase domain like (from Nostoc punctiforme)"/>
    <property type="match status" value="1"/>
</dbReference>
<reference evidence="2" key="1">
    <citation type="submission" date="2021-03" db="EMBL/GenBank/DDBJ databases">
        <authorList>
            <person name="Bekaert M."/>
        </authorList>
    </citation>
    <scope>NUCLEOTIDE SEQUENCE</scope>
</reference>
<feature type="domain" description="LRAT" evidence="1">
    <location>
        <begin position="26"/>
        <end position="134"/>
    </location>
</feature>
<dbReference type="AlphaFoldDB" id="A0A8S3Q3L0"/>
<dbReference type="OrthoDB" id="6127557at2759"/>
<dbReference type="Pfam" id="PF04970">
    <property type="entry name" value="LRAT"/>
    <property type="match status" value="1"/>
</dbReference>
<dbReference type="EMBL" id="CAJPWZ010000360">
    <property type="protein sequence ID" value="CAG2191377.1"/>
    <property type="molecule type" value="Genomic_DNA"/>
</dbReference>
<comment type="caution">
    <text evidence="2">The sequence shown here is derived from an EMBL/GenBank/DDBJ whole genome shotgun (WGS) entry which is preliminary data.</text>
</comment>
<evidence type="ECO:0000313" key="2">
    <source>
        <dbReference type="EMBL" id="CAG2191377.1"/>
    </source>
</evidence>
<evidence type="ECO:0000313" key="3">
    <source>
        <dbReference type="Proteomes" id="UP000683360"/>
    </source>
</evidence>
<keyword evidence="3" id="KW-1185">Reference proteome</keyword>
<gene>
    <name evidence="2" type="ORF">MEDL_6630</name>
</gene>